<keyword evidence="2" id="KW-1185">Reference proteome</keyword>
<organism evidence="1 2">
    <name type="scientific">Candidatus Thiodiazotropha endoloripes</name>
    <dbReference type="NCBI Taxonomy" id="1818881"/>
    <lineage>
        <taxon>Bacteria</taxon>
        <taxon>Pseudomonadati</taxon>
        <taxon>Pseudomonadota</taxon>
        <taxon>Gammaproteobacteria</taxon>
        <taxon>Chromatiales</taxon>
        <taxon>Sedimenticolaceae</taxon>
        <taxon>Candidatus Thiodiazotropha</taxon>
    </lineage>
</organism>
<sequence>MIEHALVADAKIRWQKPNTVAQQQNGAIVQSVSAASTMRYIGSNQQQRRGLFRRPARVYQMPLNSPIPHNWLDYIPGRTAYVAQGTDVLTGFMSGCLIARGTYQGGMRVFHMGTVENQVVNNQVKTTFRAALPNDATGFYPADAWSVAERAATNKATDIIALVTSAGGFFSILLCHDGVGEYFVGGIKKVPPIHRPALLARLA</sequence>
<protein>
    <submittedName>
        <fullName evidence="1">Uncharacterized protein</fullName>
    </submittedName>
</protein>
<accession>A0A1E2UPK0</accession>
<evidence type="ECO:0000313" key="1">
    <source>
        <dbReference type="EMBL" id="ODB96611.1"/>
    </source>
</evidence>
<reference evidence="1 2" key="1">
    <citation type="submission" date="2016-03" db="EMBL/GenBank/DDBJ databases">
        <title>Chemosynthetic sulphur-oxidizing symbionts of marine invertebrate animals are capable of nitrogen fixation.</title>
        <authorList>
            <person name="Petersen J.M."/>
            <person name="Kemper A."/>
            <person name="Gruber-Vodicka H."/>
            <person name="Cardini U."/>
            <person name="Geest Mvander."/>
            <person name="Kleiner M."/>
            <person name="Bulgheresi S."/>
            <person name="Fussmann M."/>
            <person name="Herbold C."/>
            <person name="Seah B.K.B."/>
            <person name="Antony C.Paul."/>
            <person name="Liu D."/>
            <person name="Belitz A."/>
            <person name="Weber M."/>
        </authorList>
    </citation>
    <scope>NUCLEOTIDE SEQUENCE [LARGE SCALE GENOMIC DNA]</scope>
    <source>
        <strain evidence="1">G_D</strain>
    </source>
</reference>
<dbReference type="EMBL" id="LVJZ01000003">
    <property type="protein sequence ID" value="ODB96611.1"/>
    <property type="molecule type" value="Genomic_DNA"/>
</dbReference>
<dbReference type="RefSeq" id="WP_069013819.1">
    <property type="nucleotide sequence ID" value="NZ_LVJW01000003.1"/>
</dbReference>
<dbReference type="OrthoDB" id="7069159at2"/>
<dbReference type="AlphaFoldDB" id="A0A1E2UPK0"/>
<dbReference type="Proteomes" id="UP000094849">
    <property type="component" value="Unassembled WGS sequence"/>
</dbReference>
<comment type="caution">
    <text evidence="1">The sequence shown here is derived from an EMBL/GenBank/DDBJ whole genome shotgun (WGS) entry which is preliminary data.</text>
</comment>
<name>A0A1E2UPK0_9GAMM</name>
<proteinExistence type="predicted"/>
<dbReference type="STRING" id="1818881.A3196_07490"/>
<gene>
    <name evidence="1" type="ORF">A3196_07490</name>
</gene>
<evidence type="ECO:0000313" key="2">
    <source>
        <dbReference type="Proteomes" id="UP000094849"/>
    </source>
</evidence>